<protein>
    <submittedName>
        <fullName evidence="3">Tetratricopeptide repeat protein</fullName>
    </submittedName>
</protein>
<evidence type="ECO:0000256" key="1">
    <source>
        <dbReference type="PROSITE-ProRule" id="PRU00339"/>
    </source>
</evidence>
<dbReference type="RefSeq" id="WP_290281654.1">
    <property type="nucleotide sequence ID" value="NZ_JAUFQI010000001.1"/>
</dbReference>
<evidence type="ECO:0000313" key="3">
    <source>
        <dbReference type="EMBL" id="MFC3702037.1"/>
    </source>
</evidence>
<proteinExistence type="predicted"/>
<dbReference type="PANTHER" id="PTHR12558">
    <property type="entry name" value="CELL DIVISION CYCLE 16,23,27"/>
    <property type="match status" value="1"/>
</dbReference>
<evidence type="ECO:0000256" key="2">
    <source>
        <dbReference type="SAM" id="SignalP"/>
    </source>
</evidence>
<feature type="chain" id="PRO_5046831009" evidence="2">
    <location>
        <begin position="21"/>
        <end position="258"/>
    </location>
</feature>
<feature type="signal peptide" evidence="2">
    <location>
        <begin position="1"/>
        <end position="20"/>
    </location>
</feature>
<organism evidence="3 4">
    <name type="scientific">Reinekea marina</name>
    <dbReference type="NCBI Taxonomy" id="1310421"/>
    <lineage>
        <taxon>Bacteria</taxon>
        <taxon>Pseudomonadati</taxon>
        <taxon>Pseudomonadota</taxon>
        <taxon>Gammaproteobacteria</taxon>
        <taxon>Oceanospirillales</taxon>
        <taxon>Saccharospirillaceae</taxon>
        <taxon>Reinekea</taxon>
    </lineage>
</organism>
<dbReference type="SUPFAM" id="SSF48452">
    <property type="entry name" value="TPR-like"/>
    <property type="match status" value="1"/>
</dbReference>
<accession>A0ABV7WSX2</accession>
<dbReference type="PROSITE" id="PS50005">
    <property type="entry name" value="TPR"/>
    <property type="match status" value="3"/>
</dbReference>
<dbReference type="EMBL" id="JBHRYN010000012">
    <property type="protein sequence ID" value="MFC3702037.1"/>
    <property type="molecule type" value="Genomic_DNA"/>
</dbReference>
<keyword evidence="1" id="KW-0802">TPR repeat</keyword>
<comment type="caution">
    <text evidence="3">The sequence shown here is derived from an EMBL/GenBank/DDBJ whole genome shotgun (WGS) entry which is preliminary data.</text>
</comment>
<gene>
    <name evidence="3" type="ORF">ACFOND_10325</name>
</gene>
<dbReference type="SMART" id="SM00028">
    <property type="entry name" value="TPR"/>
    <property type="match status" value="3"/>
</dbReference>
<keyword evidence="2" id="KW-0732">Signal</keyword>
<name>A0ABV7WSX2_9GAMM</name>
<feature type="repeat" description="TPR" evidence="1">
    <location>
        <begin position="142"/>
        <end position="175"/>
    </location>
</feature>
<feature type="repeat" description="TPR" evidence="1">
    <location>
        <begin position="73"/>
        <end position="106"/>
    </location>
</feature>
<feature type="repeat" description="TPR" evidence="1">
    <location>
        <begin position="39"/>
        <end position="72"/>
    </location>
</feature>
<dbReference type="Proteomes" id="UP001595710">
    <property type="component" value="Unassembled WGS sequence"/>
</dbReference>
<dbReference type="InterPro" id="IPR019734">
    <property type="entry name" value="TPR_rpt"/>
</dbReference>
<dbReference type="InterPro" id="IPR011990">
    <property type="entry name" value="TPR-like_helical_dom_sf"/>
</dbReference>
<evidence type="ECO:0000313" key="4">
    <source>
        <dbReference type="Proteomes" id="UP001595710"/>
    </source>
</evidence>
<sequence length="258" mass="29507">MNLTSITKILVLITVIGLSACVTTSTGPFEGKKDLAKAEATHVQIGYRFFEKEDFQNAKKSLITALEINPRSAGAHLGLARVYERELEFDLAESHFKKAIRYNPESEYHFQYGAYLYNRGEYKGAYKQFNEVLENTVYVRRAQTFELQGFVAQQLEKEDVALNMFHRAIAVNPMLASSYVALARIYFEREDFVTGAIQYKGFVDLVRAKVTRQNASTVWLGLQLARATNDQDSFASLELQMKNQFADSPEYQEYIAWK</sequence>
<dbReference type="Pfam" id="PF14559">
    <property type="entry name" value="TPR_19"/>
    <property type="match status" value="1"/>
</dbReference>
<dbReference type="Gene3D" id="1.25.40.10">
    <property type="entry name" value="Tetratricopeptide repeat domain"/>
    <property type="match status" value="1"/>
</dbReference>
<dbReference type="PANTHER" id="PTHR12558:SF13">
    <property type="entry name" value="CELL DIVISION CYCLE PROTEIN 27 HOMOLOG"/>
    <property type="match status" value="1"/>
</dbReference>
<keyword evidence="4" id="KW-1185">Reference proteome</keyword>
<reference evidence="4" key="1">
    <citation type="journal article" date="2019" name="Int. J. Syst. Evol. Microbiol.">
        <title>The Global Catalogue of Microorganisms (GCM) 10K type strain sequencing project: providing services to taxonomists for standard genome sequencing and annotation.</title>
        <authorList>
            <consortium name="The Broad Institute Genomics Platform"/>
            <consortium name="The Broad Institute Genome Sequencing Center for Infectious Disease"/>
            <person name="Wu L."/>
            <person name="Ma J."/>
        </authorList>
    </citation>
    <scope>NUCLEOTIDE SEQUENCE [LARGE SCALE GENOMIC DNA]</scope>
    <source>
        <strain evidence="4">CECT 8288</strain>
    </source>
</reference>